<dbReference type="GO" id="GO:0004340">
    <property type="term" value="F:glucokinase activity"/>
    <property type="evidence" value="ECO:0007669"/>
    <property type="project" value="UniProtKB-EC"/>
</dbReference>
<keyword evidence="2 4" id="KW-0418">Kinase</keyword>
<protein>
    <submittedName>
        <fullName evidence="4">Glucokinase</fullName>
        <ecNumber evidence="4">2.7.1.2</ecNumber>
    </submittedName>
</protein>
<keyword evidence="1 4" id="KW-0808">Transferase</keyword>
<comment type="similarity">
    <text evidence="3">Belongs to the bacterial glucokinase family.</text>
</comment>
<evidence type="ECO:0000313" key="5">
    <source>
        <dbReference type="Proteomes" id="UP000410984"/>
    </source>
</evidence>
<dbReference type="AlphaFoldDB" id="A0A509EES9"/>
<dbReference type="InterPro" id="IPR043129">
    <property type="entry name" value="ATPase_NBD"/>
</dbReference>
<proteinExistence type="inferred from homology"/>
<organism evidence="4 5">
    <name type="scientific">Methylobacterium symbioticum</name>
    <dbReference type="NCBI Taxonomy" id="2584084"/>
    <lineage>
        <taxon>Bacteria</taxon>
        <taxon>Pseudomonadati</taxon>
        <taxon>Pseudomonadota</taxon>
        <taxon>Alphaproteobacteria</taxon>
        <taxon>Hyphomicrobiales</taxon>
        <taxon>Methylobacteriaceae</taxon>
        <taxon>Methylobacterium</taxon>
    </lineage>
</organism>
<sequence>MFEFPVLVGDIGGTNARFALVMERGAQPRPLSHEPTGGHPDPSSAIRTALAKGLEAIGAPPPRSAVLAIAGRVDGPEIQLTNAPWLVSPKRIAADFGLVSAVVVNDYVPVAAGAAGIRPTDLTPVGPRLDPPPEPPAGARVVLGPGTGFGAAALIPYGDHCAIVSTEAGHTDLGPVGRDEERIWRVLERSEGRITVETMLSGPGLARLHAALRHLRTGEEAERIDPAAVTEAGLNASDPHAAEALALFGRLLGRVCGNLALTFLATGGVYIGGGIAPRILKVLQEGDFRAAFEDKDPFAAMMKAIPTSVITVEDPAFNGLAALAGEGERFVYHASAWRAEGATG</sequence>
<dbReference type="CDD" id="cd24008">
    <property type="entry name" value="ASKHA_NBD_GLK"/>
    <property type="match status" value="1"/>
</dbReference>
<evidence type="ECO:0000256" key="1">
    <source>
        <dbReference type="ARBA" id="ARBA00022679"/>
    </source>
</evidence>
<dbReference type="PANTHER" id="PTHR47690:SF1">
    <property type="entry name" value="GLUCOKINASE"/>
    <property type="match status" value="1"/>
</dbReference>
<dbReference type="RefSeq" id="WP_142583314.1">
    <property type="nucleotide sequence ID" value="NZ_CABFPH010000031.1"/>
</dbReference>
<dbReference type="OrthoDB" id="9800595at2"/>
<dbReference type="PANTHER" id="PTHR47690">
    <property type="entry name" value="GLUCOKINASE"/>
    <property type="match status" value="1"/>
</dbReference>
<reference evidence="4 5" key="1">
    <citation type="submission" date="2019-06" db="EMBL/GenBank/DDBJ databases">
        <authorList>
            <person name="Rodrigo-Torres L."/>
            <person name="Arahal R. D."/>
            <person name="Lucena T."/>
        </authorList>
    </citation>
    <scope>NUCLEOTIDE SEQUENCE [LARGE SCALE GENOMIC DNA]</scope>
    <source>
        <strain evidence="4 5">SB0023/3</strain>
    </source>
</reference>
<gene>
    <name evidence="4" type="primary">glk_1</name>
    <name evidence="4" type="ORF">MET9862_02541</name>
</gene>
<dbReference type="InterPro" id="IPR050201">
    <property type="entry name" value="Bacterial_glucokinase"/>
</dbReference>
<evidence type="ECO:0000256" key="3">
    <source>
        <dbReference type="RuleBase" id="RU004046"/>
    </source>
</evidence>
<name>A0A509EES9_9HYPH</name>
<dbReference type="Pfam" id="PF02685">
    <property type="entry name" value="Glucokinase"/>
    <property type="match status" value="1"/>
</dbReference>
<dbReference type="EMBL" id="CABFPH010000031">
    <property type="protein sequence ID" value="VUD71949.1"/>
    <property type="molecule type" value="Genomic_DNA"/>
</dbReference>
<dbReference type="Gene3D" id="3.40.367.20">
    <property type="match status" value="1"/>
</dbReference>
<dbReference type="GO" id="GO:0005524">
    <property type="term" value="F:ATP binding"/>
    <property type="evidence" value="ECO:0007669"/>
    <property type="project" value="InterPro"/>
</dbReference>
<dbReference type="GO" id="GO:0005829">
    <property type="term" value="C:cytosol"/>
    <property type="evidence" value="ECO:0007669"/>
    <property type="project" value="TreeGrafter"/>
</dbReference>
<dbReference type="SUPFAM" id="SSF53067">
    <property type="entry name" value="Actin-like ATPase domain"/>
    <property type="match status" value="1"/>
</dbReference>
<evidence type="ECO:0000313" key="4">
    <source>
        <dbReference type="EMBL" id="VUD71949.1"/>
    </source>
</evidence>
<dbReference type="InterPro" id="IPR003836">
    <property type="entry name" value="Glucokinase"/>
</dbReference>
<keyword evidence="5" id="KW-1185">Reference proteome</keyword>
<dbReference type="Gene3D" id="3.30.420.40">
    <property type="match status" value="1"/>
</dbReference>
<dbReference type="Proteomes" id="UP000410984">
    <property type="component" value="Unassembled WGS sequence"/>
</dbReference>
<accession>A0A509EES9</accession>
<evidence type="ECO:0000256" key="2">
    <source>
        <dbReference type="ARBA" id="ARBA00022777"/>
    </source>
</evidence>
<dbReference type="GO" id="GO:0005536">
    <property type="term" value="F:D-glucose binding"/>
    <property type="evidence" value="ECO:0007669"/>
    <property type="project" value="InterPro"/>
</dbReference>
<dbReference type="GO" id="GO:0006096">
    <property type="term" value="P:glycolytic process"/>
    <property type="evidence" value="ECO:0007669"/>
    <property type="project" value="InterPro"/>
</dbReference>
<dbReference type="EC" id="2.7.1.2" evidence="4"/>